<accession>A0A482TF90</accession>
<proteinExistence type="predicted"/>
<evidence type="ECO:0000256" key="5">
    <source>
        <dbReference type="SAM" id="Phobius"/>
    </source>
</evidence>
<keyword evidence="7" id="KW-1185">Reference proteome</keyword>
<dbReference type="Proteomes" id="UP000253235">
    <property type="component" value="Unassembled WGS sequence"/>
</dbReference>
<dbReference type="CDD" id="cd03682">
    <property type="entry name" value="ClC_sycA_like"/>
    <property type="match status" value="1"/>
</dbReference>
<keyword evidence="3 5" id="KW-1133">Transmembrane helix</keyword>
<feature type="transmembrane region" description="Helical" evidence="5">
    <location>
        <begin position="144"/>
        <end position="168"/>
    </location>
</feature>
<gene>
    <name evidence="6" type="ORF">DR871_013400</name>
</gene>
<feature type="transmembrane region" description="Helical" evidence="5">
    <location>
        <begin position="257"/>
        <end position="277"/>
    </location>
</feature>
<dbReference type="GO" id="GO:0015108">
    <property type="term" value="F:chloride transmembrane transporter activity"/>
    <property type="evidence" value="ECO:0007669"/>
    <property type="project" value="InterPro"/>
</dbReference>
<dbReference type="RefSeq" id="WP_113666712.1">
    <property type="nucleotide sequence ID" value="NZ_QNVY02000005.1"/>
</dbReference>
<evidence type="ECO:0000256" key="1">
    <source>
        <dbReference type="ARBA" id="ARBA00004141"/>
    </source>
</evidence>
<feature type="transmembrane region" description="Helical" evidence="5">
    <location>
        <begin position="12"/>
        <end position="38"/>
    </location>
</feature>
<dbReference type="GO" id="GO:0016020">
    <property type="term" value="C:membrane"/>
    <property type="evidence" value="ECO:0007669"/>
    <property type="project" value="UniProtKB-SubCell"/>
</dbReference>
<dbReference type="PANTHER" id="PTHR43427:SF12">
    <property type="entry name" value="CHLORIDE TRANSPORTER"/>
    <property type="match status" value="1"/>
</dbReference>
<feature type="transmembrane region" description="Helical" evidence="5">
    <location>
        <begin position="90"/>
        <end position="109"/>
    </location>
</feature>
<dbReference type="InterPro" id="IPR014743">
    <property type="entry name" value="Cl-channel_core"/>
</dbReference>
<comment type="subcellular location">
    <subcellularLocation>
        <location evidence="1">Membrane</location>
        <topology evidence="1">Multi-pass membrane protein</topology>
    </subcellularLocation>
</comment>
<sequence>MNLEKTKKNSSLLLQWIFICILIGVISGSASAFFLVSLEWVTQIRKNNSWIIWLLPIGGLIIGLGYHYWGKSVVKGNNLLLEEYENPQKIIPLKMASLVLFGTLITHLFGGSAGREGTAVQMGGAIADQFTKLFQLDASERKTILILGISAGFASIFGTPLAGALFALEVVYFSKINFKSIFLSFLVAYIAYFTVELWHVKHTPYAIPFLPENNFTTLFWVILVSILFGLAAMLFSRSTHFWGRLFSKTISFPPLRPFVGGCFIALAVYFIGTTKYIGLGVPMIVDAFSNPNASYDFLLKILFTGFTLGAGFKGGEVTPLFFVGATLGSALSLFVPLPIALLAGMGFVAVFSGATHTPIACTVMGMELFGIESGIFIGIACLLAYFSSGSVGIYNAQIVKGAKYHLYQKLKRKNTDFL</sequence>
<dbReference type="AlphaFoldDB" id="A0A482TF90"/>
<feature type="transmembrane region" description="Helical" evidence="5">
    <location>
        <begin position="180"/>
        <end position="198"/>
    </location>
</feature>
<evidence type="ECO:0000313" key="7">
    <source>
        <dbReference type="Proteomes" id="UP000253235"/>
    </source>
</evidence>
<feature type="transmembrane region" description="Helical" evidence="5">
    <location>
        <begin position="321"/>
        <end position="354"/>
    </location>
</feature>
<organism evidence="6 7">
    <name type="scientific">Flavobacterium petrolei</name>
    <dbReference type="NCBI Taxonomy" id="2259594"/>
    <lineage>
        <taxon>Bacteria</taxon>
        <taxon>Pseudomonadati</taxon>
        <taxon>Bacteroidota</taxon>
        <taxon>Flavobacteriia</taxon>
        <taxon>Flavobacteriales</taxon>
        <taxon>Flavobacteriaceae</taxon>
        <taxon>Flavobacterium</taxon>
    </lineage>
</organism>
<protein>
    <submittedName>
        <fullName evidence="6">Chloride channel protein</fullName>
    </submittedName>
</protein>
<feature type="transmembrane region" description="Helical" evidence="5">
    <location>
        <begin position="218"/>
        <end position="236"/>
    </location>
</feature>
<dbReference type="Gene3D" id="1.10.3080.10">
    <property type="entry name" value="Clc chloride channel"/>
    <property type="match status" value="1"/>
</dbReference>
<dbReference type="Pfam" id="PF00654">
    <property type="entry name" value="Voltage_CLC"/>
    <property type="match status" value="1"/>
</dbReference>
<dbReference type="InterPro" id="IPR001807">
    <property type="entry name" value="ClC"/>
</dbReference>
<feature type="transmembrane region" description="Helical" evidence="5">
    <location>
        <begin position="374"/>
        <end position="394"/>
    </location>
</feature>
<name>A0A482TF90_9FLAO</name>
<evidence type="ECO:0000313" key="6">
    <source>
        <dbReference type="EMBL" id="RYJ50921.1"/>
    </source>
</evidence>
<evidence type="ECO:0000256" key="2">
    <source>
        <dbReference type="ARBA" id="ARBA00022692"/>
    </source>
</evidence>
<dbReference type="SUPFAM" id="SSF81340">
    <property type="entry name" value="Clc chloride channel"/>
    <property type="match status" value="1"/>
</dbReference>
<dbReference type="EMBL" id="QNVY02000005">
    <property type="protein sequence ID" value="RYJ50921.1"/>
    <property type="molecule type" value="Genomic_DNA"/>
</dbReference>
<reference evidence="6 7" key="1">
    <citation type="submission" date="2019-01" db="EMBL/GenBank/DDBJ databases">
        <title>Flavobacterium sp. nov. isolated from arctic soil.</title>
        <authorList>
            <person name="Kim D.-U."/>
        </authorList>
    </citation>
    <scope>NUCLEOTIDE SEQUENCE [LARGE SCALE GENOMIC DNA]</scope>
    <source>
        <strain evidence="6 7">Kopri-42</strain>
    </source>
</reference>
<keyword evidence="4 5" id="KW-0472">Membrane</keyword>
<evidence type="ECO:0000256" key="4">
    <source>
        <dbReference type="ARBA" id="ARBA00023136"/>
    </source>
</evidence>
<dbReference type="OrthoDB" id="9767361at2"/>
<dbReference type="PANTHER" id="PTHR43427">
    <property type="entry name" value="CHLORIDE CHANNEL PROTEIN CLC-E"/>
    <property type="match status" value="1"/>
</dbReference>
<evidence type="ECO:0000256" key="3">
    <source>
        <dbReference type="ARBA" id="ARBA00022989"/>
    </source>
</evidence>
<dbReference type="InterPro" id="IPR050368">
    <property type="entry name" value="ClC-type_chloride_channel"/>
</dbReference>
<feature type="transmembrane region" description="Helical" evidence="5">
    <location>
        <begin position="297"/>
        <end position="314"/>
    </location>
</feature>
<comment type="caution">
    <text evidence="6">The sequence shown here is derived from an EMBL/GenBank/DDBJ whole genome shotgun (WGS) entry which is preliminary data.</text>
</comment>
<keyword evidence="2 5" id="KW-0812">Transmembrane</keyword>
<dbReference type="PRINTS" id="PR00762">
    <property type="entry name" value="CLCHANNEL"/>
</dbReference>
<feature type="transmembrane region" description="Helical" evidence="5">
    <location>
        <begin position="50"/>
        <end position="69"/>
    </location>
</feature>